<evidence type="ECO:0000256" key="1">
    <source>
        <dbReference type="ARBA" id="ARBA00004370"/>
    </source>
</evidence>
<keyword evidence="2" id="KW-0472">Membrane</keyword>
<dbReference type="STRING" id="1524460.IX84_01450"/>
<accession>A0A098SC55</accession>
<dbReference type="InterPro" id="IPR050491">
    <property type="entry name" value="AmpC-like"/>
</dbReference>
<evidence type="ECO:0000313" key="5">
    <source>
        <dbReference type="Proteomes" id="UP000029736"/>
    </source>
</evidence>
<feature type="domain" description="Beta-lactamase-related" evidence="3">
    <location>
        <begin position="54"/>
        <end position="342"/>
    </location>
</feature>
<reference evidence="4 5" key="1">
    <citation type="journal article" date="2014" name="Int. J. Syst. Evol. Microbiol.">
        <title>Phaeodactylibacter xiamenensis gen. nov., sp. nov., a member of the family Saprospiraceae isolated from the marine alga Phaeodactylum tricornutum.</title>
        <authorList>
            <person name="Chen Z.Jr."/>
            <person name="Lei X."/>
            <person name="Lai Q."/>
            <person name="Li Y."/>
            <person name="Zhang B."/>
            <person name="Zhang J."/>
            <person name="Zhang H."/>
            <person name="Yang L."/>
            <person name="Zheng W."/>
            <person name="Tian Y."/>
            <person name="Yu Z."/>
            <person name="Xu H.Jr."/>
            <person name="Zheng T."/>
        </authorList>
    </citation>
    <scope>NUCLEOTIDE SEQUENCE [LARGE SCALE GENOMIC DNA]</scope>
    <source>
        <strain evidence="4 5">KD52</strain>
    </source>
</reference>
<proteinExistence type="predicted"/>
<dbReference type="InterPro" id="IPR001466">
    <property type="entry name" value="Beta-lactam-related"/>
</dbReference>
<evidence type="ECO:0000259" key="3">
    <source>
        <dbReference type="Pfam" id="PF00144"/>
    </source>
</evidence>
<evidence type="ECO:0000256" key="2">
    <source>
        <dbReference type="ARBA" id="ARBA00023136"/>
    </source>
</evidence>
<evidence type="ECO:0000313" key="4">
    <source>
        <dbReference type="EMBL" id="KGE89720.1"/>
    </source>
</evidence>
<dbReference type="PANTHER" id="PTHR46825">
    <property type="entry name" value="D-ALANYL-D-ALANINE-CARBOXYPEPTIDASE/ENDOPEPTIDASE AMPH"/>
    <property type="match status" value="1"/>
</dbReference>
<dbReference type="SUPFAM" id="SSF56601">
    <property type="entry name" value="beta-lactamase/transpeptidase-like"/>
    <property type="match status" value="1"/>
</dbReference>
<sequence>MKNLFFFFPILLSIVILFTSCEDDDMVVPTPTPSYTNALDYAQASGFQGSMLLRKGDEDLIRQGFGEARAGEGIMNATDTKFRIGSMSKAFTVLGILQLQRTGLIESLDQTISAFAPDFPYGSQITLRHLMSHTSGLPDHVATFEELYEQQNAFLTPEDIVDAYTEALQEEELLFEPGSNFHYCNANYLLLATLVEALSGQPYHEYLQSTALEYLNMSDTYPSANDFGKIGEAVGYLNGAPVEPYPMSVAFGAGDWASTIGDMEKWGDAWMGDLLTGLEQAAVFPAPAQDDATSIGLGWFAIRIQGELVYFHGGDVDGFTSLIALFPESDGLFIALSNQEGQRSTLDQMMETYAIHEF</sequence>
<dbReference type="Proteomes" id="UP000029736">
    <property type="component" value="Unassembled WGS sequence"/>
</dbReference>
<dbReference type="GO" id="GO:0016020">
    <property type="term" value="C:membrane"/>
    <property type="evidence" value="ECO:0007669"/>
    <property type="project" value="UniProtKB-SubCell"/>
</dbReference>
<organism evidence="4 5">
    <name type="scientific">Phaeodactylibacter xiamenensis</name>
    <dbReference type="NCBI Taxonomy" id="1524460"/>
    <lineage>
        <taxon>Bacteria</taxon>
        <taxon>Pseudomonadati</taxon>
        <taxon>Bacteroidota</taxon>
        <taxon>Saprospiria</taxon>
        <taxon>Saprospirales</taxon>
        <taxon>Haliscomenobacteraceae</taxon>
        <taxon>Phaeodactylibacter</taxon>
    </lineage>
</organism>
<dbReference type="AlphaFoldDB" id="A0A098SC55"/>
<comment type="caution">
    <text evidence="4">The sequence shown here is derived from an EMBL/GenBank/DDBJ whole genome shotgun (WGS) entry which is preliminary data.</text>
</comment>
<dbReference type="RefSeq" id="WP_044215913.1">
    <property type="nucleotide sequence ID" value="NZ_JBKAGJ010000005.1"/>
</dbReference>
<protein>
    <recommendedName>
        <fullName evidence="3">Beta-lactamase-related domain-containing protein</fullName>
    </recommendedName>
</protein>
<gene>
    <name evidence="4" type="ORF">IX84_01450</name>
</gene>
<dbReference type="OrthoDB" id="9793489at2"/>
<dbReference type="Pfam" id="PF00144">
    <property type="entry name" value="Beta-lactamase"/>
    <property type="match status" value="1"/>
</dbReference>
<dbReference type="Gene3D" id="3.40.710.10">
    <property type="entry name" value="DD-peptidase/beta-lactamase superfamily"/>
    <property type="match status" value="1"/>
</dbReference>
<dbReference type="EMBL" id="JPOS01000003">
    <property type="protein sequence ID" value="KGE89720.1"/>
    <property type="molecule type" value="Genomic_DNA"/>
</dbReference>
<keyword evidence="5" id="KW-1185">Reference proteome</keyword>
<dbReference type="InterPro" id="IPR012338">
    <property type="entry name" value="Beta-lactam/transpept-like"/>
</dbReference>
<dbReference type="PROSITE" id="PS51257">
    <property type="entry name" value="PROKAR_LIPOPROTEIN"/>
    <property type="match status" value="1"/>
</dbReference>
<dbReference type="PANTHER" id="PTHR46825:SF11">
    <property type="entry name" value="PENICILLIN-BINDING PROTEIN 4"/>
    <property type="match status" value="1"/>
</dbReference>
<name>A0A098SC55_9BACT</name>
<comment type="subcellular location">
    <subcellularLocation>
        <location evidence="1">Membrane</location>
    </subcellularLocation>
</comment>